<proteinExistence type="predicted"/>
<keyword evidence="2 3" id="KW-0040">ANK repeat</keyword>
<dbReference type="Gene3D" id="1.25.40.20">
    <property type="entry name" value="Ankyrin repeat-containing domain"/>
    <property type="match status" value="1"/>
</dbReference>
<evidence type="ECO:0000256" key="1">
    <source>
        <dbReference type="ARBA" id="ARBA00022737"/>
    </source>
</evidence>
<evidence type="ECO:0000256" key="3">
    <source>
        <dbReference type="PROSITE-ProRule" id="PRU00023"/>
    </source>
</evidence>
<dbReference type="PANTHER" id="PTHR24166:SF48">
    <property type="entry name" value="PROTEIN VAPYRIN"/>
    <property type="match status" value="1"/>
</dbReference>
<dbReference type="PROSITE" id="PS50297">
    <property type="entry name" value="ANK_REP_REGION"/>
    <property type="match status" value="1"/>
</dbReference>
<dbReference type="SUPFAM" id="SSF48403">
    <property type="entry name" value="Ankyrin repeat"/>
    <property type="match status" value="1"/>
</dbReference>
<evidence type="ECO:0000313" key="5">
    <source>
        <dbReference type="Proteomes" id="UP000604046"/>
    </source>
</evidence>
<dbReference type="InterPro" id="IPR002110">
    <property type="entry name" value="Ankyrin_rpt"/>
</dbReference>
<dbReference type="AlphaFoldDB" id="A0A812TZY5"/>
<dbReference type="InterPro" id="IPR036770">
    <property type="entry name" value="Ankyrin_rpt-contain_sf"/>
</dbReference>
<dbReference type="PANTHER" id="PTHR24166">
    <property type="entry name" value="ROLLING PEBBLES, ISOFORM B"/>
    <property type="match status" value="1"/>
</dbReference>
<dbReference type="OrthoDB" id="410365at2759"/>
<feature type="repeat" description="ANK" evidence="3">
    <location>
        <begin position="63"/>
        <end position="96"/>
    </location>
</feature>
<protein>
    <submittedName>
        <fullName evidence="4">ANKRD54 protein</fullName>
    </submittedName>
</protein>
<dbReference type="SMART" id="SM00248">
    <property type="entry name" value="ANK"/>
    <property type="match status" value="3"/>
</dbReference>
<sequence length="148" mass="16077">MDAAVGAKDLTLPPAKVLFLAEEAQDYESERVASVFYAAERGDVDMIAMQLEFGMSPNVRDGYGRTPLHLAALLGQYEVAQKLLEHAKCNVNALDAHGRTPLGLAMLEQKLVVQEPVREGKLKVAGLLRNKGGRQAALYQKEYPSGPA</sequence>
<dbReference type="Pfam" id="PF12796">
    <property type="entry name" value="Ank_2"/>
    <property type="match status" value="1"/>
</dbReference>
<evidence type="ECO:0000313" key="4">
    <source>
        <dbReference type="EMBL" id="CAE7545763.1"/>
    </source>
</evidence>
<organism evidence="4 5">
    <name type="scientific">Symbiodinium natans</name>
    <dbReference type="NCBI Taxonomy" id="878477"/>
    <lineage>
        <taxon>Eukaryota</taxon>
        <taxon>Sar</taxon>
        <taxon>Alveolata</taxon>
        <taxon>Dinophyceae</taxon>
        <taxon>Suessiales</taxon>
        <taxon>Symbiodiniaceae</taxon>
        <taxon>Symbiodinium</taxon>
    </lineage>
</organism>
<dbReference type="Proteomes" id="UP000604046">
    <property type="component" value="Unassembled WGS sequence"/>
</dbReference>
<accession>A0A812TZY5</accession>
<keyword evidence="5" id="KW-1185">Reference proteome</keyword>
<dbReference type="EMBL" id="CAJNDS010002614">
    <property type="protein sequence ID" value="CAE7545763.1"/>
    <property type="molecule type" value="Genomic_DNA"/>
</dbReference>
<dbReference type="PROSITE" id="PS50088">
    <property type="entry name" value="ANK_REPEAT"/>
    <property type="match status" value="1"/>
</dbReference>
<reference evidence="4" key="1">
    <citation type="submission" date="2021-02" db="EMBL/GenBank/DDBJ databases">
        <authorList>
            <person name="Dougan E. K."/>
            <person name="Rhodes N."/>
            <person name="Thang M."/>
            <person name="Chan C."/>
        </authorList>
    </citation>
    <scope>NUCLEOTIDE SEQUENCE</scope>
</reference>
<keyword evidence="1" id="KW-0677">Repeat</keyword>
<evidence type="ECO:0000256" key="2">
    <source>
        <dbReference type="ARBA" id="ARBA00023043"/>
    </source>
</evidence>
<comment type="caution">
    <text evidence="4">The sequence shown here is derived from an EMBL/GenBank/DDBJ whole genome shotgun (WGS) entry which is preliminary data.</text>
</comment>
<gene>
    <name evidence="4" type="primary">ANKRD54</name>
    <name evidence="4" type="ORF">SNAT2548_LOCUS30625</name>
</gene>
<name>A0A812TZY5_9DINO</name>
<dbReference type="InterPro" id="IPR050889">
    <property type="entry name" value="Dendritic_Spine_Reg/Scaffold"/>
</dbReference>